<sequence length="35" mass="3854">MIRCSLSLSPLLPSPLRPPSRISSHAVGFCKIELF</sequence>
<evidence type="ECO:0000313" key="1">
    <source>
        <dbReference type="EMBL" id="JAD89292.1"/>
    </source>
</evidence>
<protein>
    <submittedName>
        <fullName evidence="1">Uncharacterized protein</fullName>
    </submittedName>
</protein>
<proteinExistence type="predicted"/>
<name>A0A0A9DZX3_ARUDO</name>
<dbReference type="EMBL" id="GBRH01208603">
    <property type="protein sequence ID" value="JAD89292.1"/>
    <property type="molecule type" value="Transcribed_RNA"/>
</dbReference>
<organism evidence="1">
    <name type="scientific">Arundo donax</name>
    <name type="common">Giant reed</name>
    <name type="synonym">Donax arundinaceus</name>
    <dbReference type="NCBI Taxonomy" id="35708"/>
    <lineage>
        <taxon>Eukaryota</taxon>
        <taxon>Viridiplantae</taxon>
        <taxon>Streptophyta</taxon>
        <taxon>Embryophyta</taxon>
        <taxon>Tracheophyta</taxon>
        <taxon>Spermatophyta</taxon>
        <taxon>Magnoliopsida</taxon>
        <taxon>Liliopsida</taxon>
        <taxon>Poales</taxon>
        <taxon>Poaceae</taxon>
        <taxon>PACMAD clade</taxon>
        <taxon>Arundinoideae</taxon>
        <taxon>Arundineae</taxon>
        <taxon>Arundo</taxon>
    </lineage>
</organism>
<reference evidence="1" key="2">
    <citation type="journal article" date="2015" name="Data Brief">
        <title>Shoot transcriptome of the giant reed, Arundo donax.</title>
        <authorList>
            <person name="Barrero R.A."/>
            <person name="Guerrero F.D."/>
            <person name="Moolhuijzen P."/>
            <person name="Goolsby J.A."/>
            <person name="Tidwell J."/>
            <person name="Bellgard S.E."/>
            <person name="Bellgard M.I."/>
        </authorList>
    </citation>
    <scope>NUCLEOTIDE SEQUENCE</scope>
    <source>
        <tissue evidence="1">Shoot tissue taken approximately 20 cm above the soil surface</tissue>
    </source>
</reference>
<dbReference type="AlphaFoldDB" id="A0A0A9DZX3"/>
<accession>A0A0A9DZX3</accession>
<reference evidence="1" key="1">
    <citation type="submission" date="2014-09" db="EMBL/GenBank/DDBJ databases">
        <authorList>
            <person name="Magalhaes I.L.F."/>
            <person name="Oliveira U."/>
            <person name="Santos F.R."/>
            <person name="Vidigal T.H.D.A."/>
            <person name="Brescovit A.D."/>
            <person name="Santos A.J."/>
        </authorList>
    </citation>
    <scope>NUCLEOTIDE SEQUENCE</scope>
    <source>
        <tissue evidence="1">Shoot tissue taken approximately 20 cm above the soil surface</tissue>
    </source>
</reference>